<keyword evidence="4" id="KW-1185">Reference proteome</keyword>
<dbReference type="PANTHER" id="PTHR14969:SF13">
    <property type="entry name" value="AT30094P"/>
    <property type="match status" value="1"/>
</dbReference>
<gene>
    <name evidence="3" type="ORF">GCM10011444_23760</name>
</gene>
<dbReference type="InterPro" id="IPR000326">
    <property type="entry name" value="PAP2/HPO"/>
</dbReference>
<reference evidence="4" key="1">
    <citation type="journal article" date="2019" name="Int. J. Syst. Evol. Microbiol.">
        <title>The Global Catalogue of Microorganisms (GCM) 10K type strain sequencing project: providing services to taxonomists for standard genome sequencing and annotation.</title>
        <authorList>
            <consortium name="The Broad Institute Genomics Platform"/>
            <consortium name="The Broad Institute Genome Sequencing Center for Infectious Disease"/>
            <person name="Wu L."/>
            <person name="Ma J."/>
        </authorList>
    </citation>
    <scope>NUCLEOTIDE SEQUENCE [LARGE SCALE GENOMIC DNA]</scope>
    <source>
        <strain evidence="4">CCM 8681</strain>
    </source>
</reference>
<proteinExistence type="predicted"/>
<keyword evidence="1" id="KW-0812">Transmembrane</keyword>
<dbReference type="EMBL" id="BMDQ01000003">
    <property type="protein sequence ID" value="GGI58067.1"/>
    <property type="molecule type" value="Genomic_DNA"/>
</dbReference>
<feature type="domain" description="Phosphatidic acid phosphatase type 2/haloperoxidase" evidence="2">
    <location>
        <begin position="60"/>
        <end position="177"/>
    </location>
</feature>
<dbReference type="SMART" id="SM00014">
    <property type="entry name" value="acidPPc"/>
    <property type="match status" value="1"/>
</dbReference>
<dbReference type="PANTHER" id="PTHR14969">
    <property type="entry name" value="SPHINGOSINE-1-PHOSPHATE PHOSPHOHYDROLASE"/>
    <property type="match status" value="1"/>
</dbReference>
<dbReference type="Gene3D" id="1.20.144.10">
    <property type="entry name" value="Phosphatidic acid phosphatase type 2/haloperoxidase"/>
    <property type="match status" value="1"/>
</dbReference>
<dbReference type="RefSeq" id="WP_188374971.1">
    <property type="nucleotide sequence ID" value="NZ_BMDQ01000003.1"/>
</dbReference>
<keyword evidence="1" id="KW-1133">Transmembrane helix</keyword>
<dbReference type="InterPro" id="IPR036938">
    <property type="entry name" value="PAP2/HPO_sf"/>
</dbReference>
<feature type="transmembrane region" description="Helical" evidence="1">
    <location>
        <begin position="160"/>
        <end position="177"/>
    </location>
</feature>
<evidence type="ECO:0000313" key="4">
    <source>
        <dbReference type="Proteomes" id="UP000624701"/>
    </source>
</evidence>
<sequence length="190" mass="21720">MLEQLLEYDKALFVFLNSLGSETWDGFWLLVTNKLTFIPFYAVLLALIYKKYGWQKLVVFAIVIAAMITFTDQMTNVVKRSVLRFRPCACYDIMDSIRFIAERCSSNRSFFSGHASNSMAAAVFGGLILRPYFKNLIFILLFWSAMVAYSRIYVGVHFPIDIICGMTFGAISGYGFYKLSGVLVQRYFKG</sequence>
<organism evidence="3 4">
    <name type="scientific">Winogradskyella haliclonae</name>
    <dbReference type="NCBI Taxonomy" id="2048558"/>
    <lineage>
        <taxon>Bacteria</taxon>
        <taxon>Pseudomonadati</taxon>
        <taxon>Bacteroidota</taxon>
        <taxon>Flavobacteriia</taxon>
        <taxon>Flavobacteriales</taxon>
        <taxon>Flavobacteriaceae</taxon>
        <taxon>Winogradskyella</taxon>
    </lineage>
</organism>
<name>A0ABQ2C004_9FLAO</name>
<feature type="transmembrane region" description="Helical" evidence="1">
    <location>
        <begin position="27"/>
        <end position="48"/>
    </location>
</feature>
<feature type="transmembrane region" description="Helical" evidence="1">
    <location>
        <begin position="57"/>
        <end position="75"/>
    </location>
</feature>
<evidence type="ECO:0000256" key="1">
    <source>
        <dbReference type="SAM" id="Phobius"/>
    </source>
</evidence>
<dbReference type="Pfam" id="PF01569">
    <property type="entry name" value="PAP2"/>
    <property type="match status" value="1"/>
</dbReference>
<keyword evidence="1" id="KW-0472">Membrane</keyword>
<dbReference type="Proteomes" id="UP000624701">
    <property type="component" value="Unassembled WGS sequence"/>
</dbReference>
<dbReference type="SUPFAM" id="SSF48317">
    <property type="entry name" value="Acid phosphatase/Vanadium-dependent haloperoxidase"/>
    <property type="match status" value="1"/>
</dbReference>
<evidence type="ECO:0000259" key="2">
    <source>
        <dbReference type="SMART" id="SM00014"/>
    </source>
</evidence>
<evidence type="ECO:0000313" key="3">
    <source>
        <dbReference type="EMBL" id="GGI58067.1"/>
    </source>
</evidence>
<accession>A0ABQ2C004</accession>
<protein>
    <submittedName>
        <fullName evidence="3">Phosphatase PAP2 family protein</fullName>
    </submittedName>
</protein>
<comment type="caution">
    <text evidence="3">The sequence shown here is derived from an EMBL/GenBank/DDBJ whole genome shotgun (WGS) entry which is preliminary data.</text>
</comment>